<dbReference type="PATRIC" id="fig|1348973.3.peg.4272"/>
<name>A0A072NHN0_SCHAZ</name>
<organism evidence="1 2">
    <name type="scientific">Schinkia azotoformans MEV2011</name>
    <dbReference type="NCBI Taxonomy" id="1348973"/>
    <lineage>
        <taxon>Bacteria</taxon>
        <taxon>Bacillati</taxon>
        <taxon>Bacillota</taxon>
        <taxon>Bacilli</taxon>
        <taxon>Bacillales</taxon>
        <taxon>Bacillaceae</taxon>
        <taxon>Calidifontibacillus/Schinkia group</taxon>
        <taxon>Schinkia</taxon>
    </lineage>
</organism>
<reference evidence="1 2" key="1">
    <citation type="submission" date="2014-04" db="EMBL/GenBank/DDBJ databases">
        <title>Draft genome sequence of Bacillus azotoformans MEV2011, a (co-) denitrifying strain unable to grow in the presence of oxygen.</title>
        <authorList>
            <person name="Nielsen M."/>
            <person name="Schreiber L."/>
            <person name="Finster K."/>
            <person name="Schramm A."/>
        </authorList>
    </citation>
    <scope>NUCLEOTIDE SEQUENCE [LARGE SCALE GENOMIC DNA]</scope>
    <source>
        <strain evidence="1 2">MEV2011</strain>
    </source>
</reference>
<sequence>MWVLTLYSHDSIKMYEFESKEEALRESSKLSGYKVLTEVIYFTDFEEADVMQERELSFAGR</sequence>
<dbReference type="Proteomes" id="UP000027936">
    <property type="component" value="Unassembled WGS sequence"/>
</dbReference>
<comment type="caution">
    <text evidence="1">The sequence shown here is derived from an EMBL/GenBank/DDBJ whole genome shotgun (WGS) entry which is preliminary data.</text>
</comment>
<evidence type="ECO:0000313" key="1">
    <source>
        <dbReference type="EMBL" id="KEF36428.1"/>
    </source>
</evidence>
<protein>
    <recommendedName>
        <fullName evidence="3">DUF1330 domain-containing protein</fullName>
    </recommendedName>
</protein>
<dbReference type="AlphaFoldDB" id="A0A072NHN0"/>
<evidence type="ECO:0008006" key="3">
    <source>
        <dbReference type="Google" id="ProtNLM"/>
    </source>
</evidence>
<evidence type="ECO:0000313" key="2">
    <source>
        <dbReference type="Proteomes" id="UP000027936"/>
    </source>
</evidence>
<proteinExistence type="predicted"/>
<gene>
    <name evidence="1" type="ORF">M670_04398</name>
</gene>
<dbReference type="OrthoDB" id="2941782at2"/>
<accession>A0A072NHN0</accession>
<dbReference type="EMBL" id="JJRY01000027">
    <property type="protein sequence ID" value="KEF36428.1"/>
    <property type="molecule type" value="Genomic_DNA"/>
</dbReference>